<gene>
    <name evidence="2" type="ORF">NDU88_004994</name>
</gene>
<organism evidence="2 3">
    <name type="scientific">Pleurodeles waltl</name>
    <name type="common">Iberian ribbed newt</name>
    <dbReference type="NCBI Taxonomy" id="8319"/>
    <lineage>
        <taxon>Eukaryota</taxon>
        <taxon>Metazoa</taxon>
        <taxon>Chordata</taxon>
        <taxon>Craniata</taxon>
        <taxon>Vertebrata</taxon>
        <taxon>Euteleostomi</taxon>
        <taxon>Amphibia</taxon>
        <taxon>Batrachia</taxon>
        <taxon>Caudata</taxon>
        <taxon>Salamandroidea</taxon>
        <taxon>Salamandridae</taxon>
        <taxon>Pleurodelinae</taxon>
        <taxon>Pleurodeles</taxon>
    </lineage>
</organism>
<evidence type="ECO:0000313" key="2">
    <source>
        <dbReference type="EMBL" id="KAJ1116788.1"/>
    </source>
</evidence>
<dbReference type="Proteomes" id="UP001066276">
    <property type="component" value="Chromosome 8"/>
</dbReference>
<feature type="region of interest" description="Disordered" evidence="1">
    <location>
        <begin position="43"/>
        <end position="67"/>
    </location>
</feature>
<dbReference type="AlphaFoldDB" id="A0AAV7NU26"/>
<accession>A0AAV7NU26</accession>
<evidence type="ECO:0000256" key="1">
    <source>
        <dbReference type="SAM" id="MobiDB-lite"/>
    </source>
</evidence>
<name>A0AAV7NU26_PLEWA</name>
<dbReference type="EMBL" id="JANPWB010000012">
    <property type="protein sequence ID" value="KAJ1116788.1"/>
    <property type="molecule type" value="Genomic_DNA"/>
</dbReference>
<keyword evidence="3" id="KW-1185">Reference proteome</keyword>
<reference evidence="2" key="1">
    <citation type="journal article" date="2022" name="bioRxiv">
        <title>Sequencing and chromosome-scale assembly of the giantPleurodeles waltlgenome.</title>
        <authorList>
            <person name="Brown T."/>
            <person name="Elewa A."/>
            <person name="Iarovenko S."/>
            <person name="Subramanian E."/>
            <person name="Araus A.J."/>
            <person name="Petzold A."/>
            <person name="Susuki M."/>
            <person name="Suzuki K.-i.T."/>
            <person name="Hayashi T."/>
            <person name="Toyoda A."/>
            <person name="Oliveira C."/>
            <person name="Osipova E."/>
            <person name="Leigh N.D."/>
            <person name="Simon A."/>
            <person name="Yun M.H."/>
        </authorList>
    </citation>
    <scope>NUCLEOTIDE SEQUENCE</scope>
    <source>
        <strain evidence="2">20211129_DDA</strain>
        <tissue evidence="2">Liver</tissue>
    </source>
</reference>
<protein>
    <submittedName>
        <fullName evidence="2">Uncharacterized protein</fullName>
    </submittedName>
</protein>
<sequence length="67" mass="7373">MFGLPFALRFAIMDAGAFQKYKNQTEGSLPSYLEIKEGGTAWAQSGLTGPPLARAPTQRDVGKRYEH</sequence>
<proteinExistence type="predicted"/>
<comment type="caution">
    <text evidence="2">The sequence shown here is derived from an EMBL/GenBank/DDBJ whole genome shotgun (WGS) entry which is preliminary data.</text>
</comment>
<evidence type="ECO:0000313" key="3">
    <source>
        <dbReference type="Proteomes" id="UP001066276"/>
    </source>
</evidence>